<dbReference type="InterPro" id="IPR017972">
    <property type="entry name" value="Cyt_P450_CS"/>
</dbReference>
<evidence type="ECO:0000256" key="8">
    <source>
        <dbReference type="ARBA" id="ARBA00022848"/>
    </source>
</evidence>
<dbReference type="CDD" id="cd11056">
    <property type="entry name" value="CYP6-like"/>
    <property type="match status" value="1"/>
</dbReference>
<proteinExistence type="inferred from homology"/>
<evidence type="ECO:0000256" key="14">
    <source>
        <dbReference type="RuleBase" id="RU000461"/>
    </source>
</evidence>
<dbReference type="PANTHER" id="PTHR24292:SF100">
    <property type="entry name" value="CYTOCHROME P450 6A16, ISOFORM B-RELATED"/>
    <property type="match status" value="1"/>
</dbReference>
<dbReference type="FunFam" id="1.10.630.10:FF:000042">
    <property type="entry name" value="Cytochrome P450"/>
    <property type="match status" value="1"/>
</dbReference>
<gene>
    <name evidence="17" type="primary">LOC115885638</name>
</gene>
<dbReference type="InterPro" id="IPR036396">
    <property type="entry name" value="Cyt_P450_sf"/>
</dbReference>
<dbReference type="GO" id="GO:0004497">
    <property type="term" value="F:monooxygenase activity"/>
    <property type="evidence" value="ECO:0007669"/>
    <property type="project" value="UniProtKB-KW"/>
</dbReference>
<dbReference type="GeneID" id="115885638"/>
<dbReference type="PROSITE" id="PS00086">
    <property type="entry name" value="CYTOCHROME_P450"/>
    <property type="match status" value="1"/>
</dbReference>
<dbReference type="PRINTS" id="PR00463">
    <property type="entry name" value="EP450I"/>
</dbReference>
<keyword evidence="15" id="KW-0812">Transmembrane</keyword>
<keyword evidence="8" id="KW-0492">Microsome</keyword>
<comment type="cofactor">
    <cofactor evidence="1 13">
        <name>heme</name>
        <dbReference type="ChEBI" id="CHEBI:30413"/>
    </cofactor>
</comment>
<keyword evidence="12 15" id="KW-0472">Membrane</keyword>
<keyword evidence="6 13" id="KW-0479">Metal-binding</keyword>
<evidence type="ECO:0000256" key="2">
    <source>
        <dbReference type="ARBA" id="ARBA00004174"/>
    </source>
</evidence>
<evidence type="ECO:0000256" key="5">
    <source>
        <dbReference type="ARBA" id="ARBA00022617"/>
    </source>
</evidence>
<evidence type="ECO:0000256" key="10">
    <source>
        <dbReference type="ARBA" id="ARBA00023004"/>
    </source>
</evidence>
<dbReference type="RefSeq" id="XP_030760462.1">
    <property type="nucleotide sequence ID" value="XM_030904602.1"/>
</dbReference>
<evidence type="ECO:0000256" key="6">
    <source>
        <dbReference type="ARBA" id="ARBA00022723"/>
    </source>
</evidence>
<evidence type="ECO:0000256" key="3">
    <source>
        <dbReference type="ARBA" id="ARBA00004406"/>
    </source>
</evidence>
<dbReference type="Gene3D" id="1.10.630.10">
    <property type="entry name" value="Cytochrome P450"/>
    <property type="match status" value="1"/>
</dbReference>
<dbReference type="OrthoDB" id="2789670at2759"/>
<evidence type="ECO:0000256" key="13">
    <source>
        <dbReference type="PIRSR" id="PIRSR602401-1"/>
    </source>
</evidence>
<keyword evidence="7" id="KW-0256">Endoplasmic reticulum</keyword>
<dbReference type="GO" id="GO:0020037">
    <property type="term" value="F:heme binding"/>
    <property type="evidence" value="ECO:0007669"/>
    <property type="project" value="InterPro"/>
</dbReference>
<evidence type="ECO:0000313" key="17">
    <source>
        <dbReference type="RefSeq" id="XP_030760462.1"/>
    </source>
</evidence>
<dbReference type="SUPFAM" id="SSF48264">
    <property type="entry name" value="Cytochrome P450"/>
    <property type="match status" value="1"/>
</dbReference>
<dbReference type="KEGG" id="soy:115885638"/>
<feature type="binding site" description="axial binding residue" evidence="13">
    <location>
        <position position="445"/>
    </location>
    <ligand>
        <name>heme</name>
        <dbReference type="ChEBI" id="CHEBI:30413"/>
    </ligand>
    <ligandPart>
        <name>Fe</name>
        <dbReference type="ChEBI" id="CHEBI:18248"/>
    </ligandPart>
</feature>
<evidence type="ECO:0000256" key="9">
    <source>
        <dbReference type="ARBA" id="ARBA00023002"/>
    </source>
</evidence>
<dbReference type="InterPro" id="IPR050476">
    <property type="entry name" value="Insect_CytP450_Detox"/>
</dbReference>
<comment type="similarity">
    <text evidence="4 14">Belongs to the cytochrome P450 family.</text>
</comment>
<dbReference type="GO" id="GO:0016705">
    <property type="term" value="F:oxidoreductase activity, acting on paired donors, with incorporation or reduction of molecular oxygen"/>
    <property type="evidence" value="ECO:0007669"/>
    <property type="project" value="InterPro"/>
</dbReference>
<reference evidence="17" key="1">
    <citation type="submission" date="2025-08" db="UniProtKB">
        <authorList>
            <consortium name="RefSeq"/>
        </authorList>
    </citation>
    <scope>IDENTIFICATION</scope>
</reference>
<dbReference type="GO" id="GO:0005506">
    <property type="term" value="F:iron ion binding"/>
    <property type="evidence" value="ECO:0007669"/>
    <property type="project" value="InterPro"/>
</dbReference>
<keyword evidence="11 14" id="KW-0503">Monooxygenase</keyword>
<dbReference type="InterPro" id="IPR002401">
    <property type="entry name" value="Cyt_P450_E_grp-I"/>
</dbReference>
<evidence type="ECO:0000256" key="11">
    <source>
        <dbReference type="ARBA" id="ARBA00023033"/>
    </source>
</evidence>
<dbReference type="AlphaFoldDB" id="A0A6J2YAF5"/>
<dbReference type="GO" id="GO:0005789">
    <property type="term" value="C:endoplasmic reticulum membrane"/>
    <property type="evidence" value="ECO:0007669"/>
    <property type="project" value="UniProtKB-SubCell"/>
</dbReference>
<keyword evidence="5 13" id="KW-0349">Heme</keyword>
<dbReference type="InParanoid" id="A0A6J2YAF5"/>
<keyword evidence="16" id="KW-1185">Reference proteome</keyword>
<keyword evidence="15" id="KW-1133">Transmembrane helix</keyword>
<sequence length="500" mass="57649">MNGPIDLIFGLGLIFIAIYVYFKYSYTYWRKKGFPYLEPKFPLGNYPETGLHGQFNYSIETKIWYQQIKKLGVKFGGVWSFANKVLVLADPEYIKDILVKDFNYFTDRDFYRKPNEPNLENLFLVGHHKWKNQRQKMSPTFTTAKLRLMFDTIVDCADGMVKLGEESSENKQDVVIKDLLEKFTIDVVGCTMFGLNFNCLLSENPKLRDFSKLAGNPPTILKILLLLTRIFPKLSSFLGIKTFPDHLMRFFVELMNDTVSYRKTNKIKRSDLTQTLIDLEETTRNDPNPFSYGDLTANLIGFFFAGSDTSSRTIQFTLYYLAQESDIQDRARKEIHTVLNRHGGKLTYDALNEMTYVNQIIDEALRLFPPLMTLSRICNQDYTFKGTNFTLEKGTPVVISIIGLHHDPDLFPDPEKFDPERFSPENKHKVVPYSYMPFGDGPRICIGRRFGLMQAGIGLVRILKDFKVDISSKTKLPLVIKPGGIFIETTEPLYLKLTKL</sequence>
<evidence type="ECO:0000256" key="4">
    <source>
        <dbReference type="ARBA" id="ARBA00010617"/>
    </source>
</evidence>
<evidence type="ECO:0000256" key="12">
    <source>
        <dbReference type="ARBA" id="ARBA00023136"/>
    </source>
</evidence>
<dbReference type="PANTHER" id="PTHR24292">
    <property type="entry name" value="CYTOCHROME P450"/>
    <property type="match status" value="1"/>
</dbReference>
<keyword evidence="9 14" id="KW-0560">Oxidoreductase</keyword>
<accession>A0A6J2YAF5</accession>
<keyword evidence="10 13" id="KW-0408">Iron</keyword>
<feature type="transmembrane region" description="Helical" evidence="15">
    <location>
        <begin position="6"/>
        <end position="22"/>
    </location>
</feature>
<dbReference type="InterPro" id="IPR001128">
    <property type="entry name" value="Cyt_P450"/>
</dbReference>
<evidence type="ECO:0000256" key="15">
    <source>
        <dbReference type="SAM" id="Phobius"/>
    </source>
</evidence>
<organism evidence="16 17">
    <name type="scientific">Sitophilus oryzae</name>
    <name type="common">Rice weevil</name>
    <name type="synonym">Curculio oryzae</name>
    <dbReference type="NCBI Taxonomy" id="7048"/>
    <lineage>
        <taxon>Eukaryota</taxon>
        <taxon>Metazoa</taxon>
        <taxon>Ecdysozoa</taxon>
        <taxon>Arthropoda</taxon>
        <taxon>Hexapoda</taxon>
        <taxon>Insecta</taxon>
        <taxon>Pterygota</taxon>
        <taxon>Neoptera</taxon>
        <taxon>Endopterygota</taxon>
        <taxon>Coleoptera</taxon>
        <taxon>Polyphaga</taxon>
        <taxon>Cucujiformia</taxon>
        <taxon>Curculionidae</taxon>
        <taxon>Dryophthorinae</taxon>
        <taxon>Sitophilus</taxon>
    </lineage>
</organism>
<name>A0A6J2YAF5_SITOR</name>
<dbReference type="FunCoup" id="A0A6J2YAF5">
    <property type="interactions" value="104"/>
</dbReference>
<dbReference type="Proteomes" id="UP000504635">
    <property type="component" value="Unplaced"/>
</dbReference>
<protein>
    <submittedName>
        <fullName evidence="17">Cytochrome P450 6a2-like</fullName>
    </submittedName>
</protein>
<evidence type="ECO:0000313" key="16">
    <source>
        <dbReference type="Proteomes" id="UP000504635"/>
    </source>
</evidence>
<dbReference type="Pfam" id="PF00067">
    <property type="entry name" value="p450"/>
    <property type="match status" value="1"/>
</dbReference>
<evidence type="ECO:0000256" key="7">
    <source>
        <dbReference type="ARBA" id="ARBA00022824"/>
    </source>
</evidence>
<dbReference type="PRINTS" id="PR00385">
    <property type="entry name" value="P450"/>
</dbReference>
<comment type="subcellular location">
    <subcellularLocation>
        <location evidence="3">Endoplasmic reticulum membrane</location>
        <topology evidence="3">Peripheral membrane protein</topology>
    </subcellularLocation>
    <subcellularLocation>
        <location evidence="2">Microsome membrane</location>
        <topology evidence="2">Peripheral membrane protein</topology>
    </subcellularLocation>
</comment>
<evidence type="ECO:0000256" key="1">
    <source>
        <dbReference type="ARBA" id="ARBA00001971"/>
    </source>
</evidence>